<dbReference type="Proteomes" id="UP000198741">
    <property type="component" value="Chromosome I"/>
</dbReference>
<dbReference type="Gene3D" id="3.90.79.10">
    <property type="entry name" value="Nucleoside Triphosphate Pyrophosphohydrolase"/>
    <property type="match status" value="1"/>
</dbReference>
<dbReference type="PROSITE" id="PS51462">
    <property type="entry name" value="NUDIX"/>
    <property type="match status" value="1"/>
</dbReference>
<dbReference type="InterPro" id="IPR015797">
    <property type="entry name" value="NUDIX_hydrolase-like_dom_sf"/>
</dbReference>
<dbReference type="CDD" id="cd03674">
    <property type="entry name" value="NUDIX_Hydrolase"/>
    <property type="match status" value="1"/>
</dbReference>
<name>A0A1H0JHL6_9ACTN</name>
<sequence length="189" mass="20555">MATLAGMTSDPLLELLSNYHPADSAERADLDRASALIRTVEDPWTQALSLHVTGSALVVHPPTKRVLLRWHARQQAWLQVGGHGDPGEIDPLAVALREAGEETGLPDLHPWPDSALVHLVVVPVAAKGDSGPHEHADLRFVLATSTPDDVRPEKPGAELRWLTVDDALALTSEDNLRETIRRVGVLLNR</sequence>
<evidence type="ECO:0000259" key="1">
    <source>
        <dbReference type="PROSITE" id="PS51462"/>
    </source>
</evidence>
<reference evidence="2 3" key="1">
    <citation type="submission" date="2016-10" db="EMBL/GenBank/DDBJ databases">
        <authorList>
            <person name="de Groot N.N."/>
        </authorList>
    </citation>
    <scope>NUCLEOTIDE SEQUENCE [LARGE SCALE GENOMIC DNA]</scope>
    <source>
        <strain evidence="3">P4-7,KCTC 19426,CECT 7604</strain>
    </source>
</reference>
<gene>
    <name evidence="2" type="ORF">SAMN04515671_0920</name>
</gene>
<evidence type="ECO:0000313" key="2">
    <source>
        <dbReference type="EMBL" id="SDO43295.1"/>
    </source>
</evidence>
<evidence type="ECO:0000313" key="3">
    <source>
        <dbReference type="Proteomes" id="UP000198741"/>
    </source>
</evidence>
<dbReference type="InterPro" id="IPR000086">
    <property type="entry name" value="NUDIX_hydrolase_dom"/>
</dbReference>
<proteinExistence type="predicted"/>
<keyword evidence="3" id="KW-1185">Reference proteome</keyword>
<dbReference type="STRING" id="1090615.SAMN04515671_0920"/>
<dbReference type="EMBL" id="LT629710">
    <property type="protein sequence ID" value="SDO43295.1"/>
    <property type="molecule type" value="Genomic_DNA"/>
</dbReference>
<organism evidence="2 3">
    <name type="scientific">Nakamurella panacisegetis</name>
    <dbReference type="NCBI Taxonomy" id="1090615"/>
    <lineage>
        <taxon>Bacteria</taxon>
        <taxon>Bacillati</taxon>
        <taxon>Actinomycetota</taxon>
        <taxon>Actinomycetes</taxon>
        <taxon>Nakamurellales</taxon>
        <taxon>Nakamurellaceae</taxon>
        <taxon>Nakamurella</taxon>
    </lineage>
</organism>
<accession>A0A1H0JHL6</accession>
<protein>
    <submittedName>
        <fullName evidence="2">8-oxo-dGTP pyrophosphatase MutT, NUDIX family</fullName>
    </submittedName>
</protein>
<dbReference type="AlphaFoldDB" id="A0A1H0JHL6"/>
<feature type="domain" description="Nudix hydrolase" evidence="1">
    <location>
        <begin position="49"/>
        <end position="184"/>
    </location>
</feature>
<dbReference type="Pfam" id="PF00293">
    <property type="entry name" value="NUDIX"/>
    <property type="match status" value="1"/>
</dbReference>
<dbReference type="SUPFAM" id="SSF55811">
    <property type="entry name" value="Nudix"/>
    <property type="match status" value="1"/>
</dbReference>